<gene>
    <name evidence="3" type="ORF">MEUPH1_LOCUS30446</name>
</gene>
<evidence type="ECO:0000313" key="4">
    <source>
        <dbReference type="Proteomes" id="UP001160148"/>
    </source>
</evidence>
<evidence type="ECO:0000256" key="1">
    <source>
        <dbReference type="SAM" id="MobiDB-lite"/>
    </source>
</evidence>
<proteinExistence type="predicted"/>
<dbReference type="Pfam" id="PF13843">
    <property type="entry name" value="DDE_Tnp_1_7"/>
    <property type="match status" value="1"/>
</dbReference>
<protein>
    <recommendedName>
        <fullName evidence="2">PiggyBac transposable element-derived protein domain-containing protein</fullName>
    </recommendedName>
</protein>
<name>A0AAV0Y897_9HEMI</name>
<sequence length="289" mass="33628">MSLTEQQISELVTNIESGDESDWYDNVDDSSSDSEVEGNLSDSLRKNIFNILNEKHSTASSTVNIDDMPIVCEDNVVIPPEILPRTTSDRQLPIIPPKKCTVEVFSDKWIFDKTSLSNFQPKHFLFDSLNSGSMLEDIPENFKEIDIFKAFFDEHFVDHIVEQTNKYFKFIKINFTLKKKSKLQYWKDTNCNEMYTFLAVCLLMAHVKKNKIKDYWSTSFLLSTPAFGQLMSQNRFLLILRLLHFNDNFNQIPGDRIYKIKPVIETLRKKFKNSFSPGQKMCIDESIVE</sequence>
<feature type="compositionally biased region" description="Acidic residues" evidence="1">
    <location>
        <begin position="19"/>
        <end position="36"/>
    </location>
</feature>
<feature type="domain" description="PiggyBac transposable element-derived protein" evidence="2">
    <location>
        <begin position="145"/>
        <end position="288"/>
    </location>
</feature>
<dbReference type="EMBL" id="CARXXK010001655">
    <property type="protein sequence ID" value="CAI6377145.1"/>
    <property type="molecule type" value="Genomic_DNA"/>
</dbReference>
<dbReference type="PANTHER" id="PTHR46599">
    <property type="entry name" value="PIGGYBAC TRANSPOSABLE ELEMENT-DERIVED PROTEIN 4"/>
    <property type="match status" value="1"/>
</dbReference>
<dbReference type="PANTHER" id="PTHR46599:SF3">
    <property type="entry name" value="PIGGYBAC TRANSPOSABLE ELEMENT-DERIVED PROTEIN 4"/>
    <property type="match status" value="1"/>
</dbReference>
<dbReference type="InterPro" id="IPR029526">
    <property type="entry name" value="PGBD"/>
</dbReference>
<evidence type="ECO:0000313" key="3">
    <source>
        <dbReference type="EMBL" id="CAI6377145.1"/>
    </source>
</evidence>
<evidence type="ECO:0000259" key="2">
    <source>
        <dbReference type="Pfam" id="PF13843"/>
    </source>
</evidence>
<organism evidence="3 4">
    <name type="scientific">Macrosiphum euphorbiae</name>
    <name type="common">potato aphid</name>
    <dbReference type="NCBI Taxonomy" id="13131"/>
    <lineage>
        <taxon>Eukaryota</taxon>
        <taxon>Metazoa</taxon>
        <taxon>Ecdysozoa</taxon>
        <taxon>Arthropoda</taxon>
        <taxon>Hexapoda</taxon>
        <taxon>Insecta</taxon>
        <taxon>Pterygota</taxon>
        <taxon>Neoptera</taxon>
        <taxon>Paraneoptera</taxon>
        <taxon>Hemiptera</taxon>
        <taxon>Sternorrhyncha</taxon>
        <taxon>Aphidomorpha</taxon>
        <taxon>Aphidoidea</taxon>
        <taxon>Aphididae</taxon>
        <taxon>Macrosiphini</taxon>
        <taxon>Macrosiphum</taxon>
    </lineage>
</organism>
<feature type="region of interest" description="Disordered" evidence="1">
    <location>
        <begin position="19"/>
        <end position="39"/>
    </location>
</feature>
<accession>A0AAV0Y897</accession>
<dbReference type="Proteomes" id="UP001160148">
    <property type="component" value="Unassembled WGS sequence"/>
</dbReference>
<reference evidence="3 4" key="1">
    <citation type="submission" date="2023-01" db="EMBL/GenBank/DDBJ databases">
        <authorList>
            <person name="Whitehead M."/>
        </authorList>
    </citation>
    <scope>NUCLEOTIDE SEQUENCE [LARGE SCALE GENOMIC DNA]</scope>
</reference>
<keyword evidence="4" id="KW-1185">Reference proteome</keyword>
<comment type="caution">
    <text evidence="3">The sequence shown here is derived from an EMBL/GenBank/DDBJ whole genome shotgun (WGS) entry which is preliminary data.</text>
</comment>
<dbReference type="AlphaFoldDB" id="A0AAV0Y897"/>